<feature type="region of interest" description="Disordered" evidence="1">
    <location>
        <begin position="1"/>
        <end position="69"/>
    </location>
</feature>
<feature type="compositionally biased region" description="Basic and acidic residues" evidence="1">
    <location>
        <begin position="196"/>
        <end position="208"/>
    </location>
</feature>
<organism evidence="2">
    <name type="scientific">Guillardia theta (strain CCMP2712)</name>
    <name type="common">Cryptophyte</name>
    <dbReference type="NCBI Taxonomy" id="905079"/>
    <lineage>
        <taxon>Eukaryota</taxon>
        <taxon>Cryptophyceae</taxon>
        <taxon>Pyrenomonadales</taxon>
        <taxon>Geminigeraceae</taxon>
        <taxon>Guillardia</taxon>
    </lineage>
</organism>
<reference evidence="3" key="3">
    <citation type="submission" date="2016-03" db="UniProtKB">
        <authorList>
            <consortium name="EnsemblProtists"/>
        </authorList>
    </citation>
    <scope>IDENTIFICATION</scope>
</reference>
<dbReference type="EnsemblProtists" id="EKX48168">
    <property type="protein sequence ID" value="EKX48168"/>
    <property type="gene ID" value="GUITHDRAFT_106243"/>
</dbReference>
<dbReference type="PaxDb" id="55529-EKX48168"/>
<dbReference type="HOGENOM" id="CLU_961206_0_0_1"/>
<dbReference type="KEGG" id="gtt:GUITHDRAFT_106243"/>
<keyword evidence="4" id="KW-1185">Reference proteome</keyword>
<evidence type="ECO:0000313" key="3">
    <source>
        <dbReference type="EnsemblProtists" id="EKX48168"/>
    </source>
</evidence>
<dbReference type="Proteomes" id="UP000011087">
    <property type="component" value="Unassembled WGS sequence"/>
</dbReference>
<reference evidence="4" key="2">
    <citation type="submission" date="2012-11" db="EMBL/GenBank/DDBJ databases">
        <authorList>
            <person name="Kuo A."/>
            <person name="Curtis B.A."/>
            <person name="Tanifuji G."/>
            <person name="Burki F."/>
            <person name="Gruber A."/>
            <person name="Irimia M."/>
            <person name="Maruyama S."/>
            <person name="Arias M.C."/>
            <person name="Ball S.G."/>
            <person name="Gile G.H."/>
            <person name="Hirakawa Y."/>
            <person name="Hopkins J.F."/>
            <person name="Rensing S.A."/>
            <person name="Schmutz J."/>
            <person name="Symeonidi A."/>
            <person name="Elias M."/>
            <person name="Eveleigh R.J."/>
            <person name="Herman E.K."/>
            <person name="Klute M.J."/>
            <person name="Nakayama T."/>
            <person name="Obornik M."/>
            <person name="Reyes-Prieto A."/>
            <person name="Armbrust E.V."/>
            <person name="Aves S.J."/>
            <person name="Beiko R.G."/>
            <person name="Coutinho P."/>
            <person name="Dacks J.B."/>
            <person name="Durnford D.G."/>
            <person name="Fast N.M."/>
            <person name="Green B.R."/>
            <person name="Grisdale C."/>
            <person name="Hempe F."/>
            <person name="Henrissat B."/>
            <person name="Hoppner M.P."/>
            <person name="Ishida K.-I."/>
            <person name="Kim E."/>
            <person name="Koreny L."/>
            <person name="Kroth P.G."/>
            <person name="Liu Y."/>
            <person name="Malik S.-B."/>
            <person name="Maier U.G."/>
            <person name="McRose D."/>
            <person name="Mock T."/>
            <person name="Neilson J.A."/>
            <person name="Onodera N.T."/>
            <person name="Poole A.M."/>
            <person name="Pritham E.J."/>
            <person name="Richards T.A."/>
            <person name="Rocap G."/>
            <person name="Roy S.W."/>
            <person name="Sarai C."/>
            <person name="Schaack S."/>
            <person name="Shirato S."/>
            <person name="Slamovits C.H."/>
            <person name="Spencer D.F."/>
            <person name="Suzuki S."/>
            <person name="Worden A.Z."/>
            <person name="Zauner S."/>
            <person name="Barry K."/>
            <person name="Bell C."/>
            <person name="Bharti A.K."/>
            <person name="Crow J.A."/>
            <person name="Grimwood J."/>
            <person name="Kramer R."/>
            <person name="Lindquist E."/>
            <person name="Lucas S."/>
            <person name="Salamov A."/>
            <person name="McFadden G.I."/>
            <person name="Lane C.E."/>
            <person name="Keeling P.J."/>
            <person name="Gray M.W."/>
            <person name="Grigoriev I.V."/>
            <person name="Archibald J.M."/>
        </authorList>
    </citation>
    <scope>NUCLEOTIDE SEQUENCE</scope>
    <source>
        <strain evidence="4">CCMP2712</strain>
    </source>
</reference>
<evidence type="ECO:0000313" key="2">
    <source>
        <dbReference type="EMBL" id="EKX48168.1"/>
    </source>
</evidence>
<evidence type="ECO:0000256" key="1">
    <source>
        <dbReference type="SAM" id="MobiDB-lite"/>
    </source>
</evidence>
<feature type="compositionally biased region" description="Basic and acidic residues" evidence="1">
    <location>
        <begin position="18"/>
        <end position="33"/>
    </location>
</feature>
<reference evidence="2 4" key="1">
    <citation type="journal article" date="2012" name="Nature">
        <title>Algal genomes reveal evolutionary mosaicism and the fate of nucleomorphs.</title>
        <authorList>
            <consortium name="DOE Joint Genome Institute"/>
            <person name="Curtis B.A."/>
            <person name="Tanifuji G."/>
            <person name="Burki F."/>
            <person name="Gruber A."/>
            <person name="Irimia M."/>
            <person name="Maruyama S."/>
            <person name="Arias M.C."/>
            <person name="Ball S.G."/>
            <person name="Gile G.H."/>
            <person name="Hirakawa Y."/>
            <person name="Hopkins J.F."/>
            <person name="Kuo A."/>
            <person name="Rensing S.A."/>
            <person name="Schmutz J."/>
            <person name="Symeonidi A."/>
            <person name="Elias M."/>
            <person name="Eveleigh R.J."/>
            <person name="Herman E.K."/>
            <person name="Klute M.J."/>
            <person name="Nakayama T."/>
            <person name="Obornik M."/>
            <person name="Reyes-Prieto A."/>
            <person name="Armbrust E.V."/>
            <person name="Aves S.J."/>
            <person name="Beiko R.G."/>
            <person name="Coutinho P."/>
            <person name="Dacks J.B."/>
            <person name="Durnford D.G."/>
            <person name="Fast N.M."/>
            <person name="Green B.R."/>
            <person name="Grisdale C.J."/>
            <person name="Hempel F."/>
            <person name="Henrissat B."/>
            <person name="Hoppner M.P."/>
            <person name="Ishida K."/>
            <person name="Kim E."/>
            <person name="Koreny L."/>
            <person name="Kroth P.G."/>
            <person name="Liu Y."/>
            <person name="Malik S.B."/>
            <person name="Maier U.G."/>
            <person name="McRose D."/>
            <person name="Mock T."/>
            <person name="Neilson J.A."/>
            <person name="Onodera N.T."/>
            <person name="Poole A.M."/>
            <person name="Pritham E.J."/>
            <person name="Richards T.A."/>
            <person name="Rocap G."/>
            <person name="Roy S.W."/>
            <person name="Sarai C."/>
            <person name="Schaack S."/>
            <person name="Shirato S."/>
            <person name="Slamovits C.H."/>
            <person name="Spencer D.F."/>
            <person name="Suzuki S."/>
            <person name="Worden A.Z."/>
            <person name="Zauner S."/>
            <person name="Barry K."/>
            <person name="Bell C."/>
            <person name="Bharti A.K."/>
            <person name="Crow J.A."/>
            <person name="Grimwood J."/>
            <person name="Kramer R."/>
            <person name="Lindquist E."/>
            <person name="Lucas S."/>
            <person name="Salamov A."/>
            <person name="McFadden G.I."/>
            <person name="Lane C.E."/>
            <person name="Keeling P.J."/>
            <person name="Gray M.W."/>
            <person name="Grigoriev I.V."/>
            <person name="Archibald J.M."/>
        </authorList>
    </citation>
    <scope>NUCLEOTIDE SEQUENCE</scope>
    <source>
        <strain evidence="2 4">CCMP2712</strain>
    </source>
</reference>
<feature type="compositionally biased region" description="Basic residues" evidence="1">
    <location>
        <begin position="153"/>
        <end position="166"/>
    </location>
</feature>
<protein>
    <submittedName>
        <fullName evidence="2 3">Uncharacterized protein</fullName>
    </submittedName>
</protein>
<dbReference type="RefSeq" id="XP_005835148.1">
    <property type="nucleotide sequence ID" value="XM_005835091.1"/>
</dbReference>
<proteinExistence type="predicted"/>
<name>L1JI13_GUITC</name>
<dbReference type="EMBL" id="JH992987">
    <property type="protein sequence ID" value="EKX48168.1"/>
    <property type="molecule type" value="Genomic_DNA"/>
</dbReference>
<sequence>MTGGLPKGIPLIANKMMGEPRKPDKLEKERGSSEDADSLNSFKISRSSREPPTRESSSSSGVEVKKKKKKAILTPVMALEIYSYRNVDTENKTAESCEVANKYGISSKSVRDIWDRRTWARITRQMWTRQEKEDYDKTHQRGPGRPSGTKDSKPRKRRIQSKRQSKVKAAQLASTSQEAADVFNSSKSRKRRKVKKTEEERESPRPASDKSGGNGSSDNNKESTDLGQNSEERTSNSSPYMSCSSDDKQGLHAVTAQLGGELSWDVELGGQDKFEVGLMVIKDDISRQVC</sequence>
<feature type="compositionally biased region" description="Basic and acidic residues" evidence="1">
    <location>
        <begin position="219"/>
        <end position="234"/>
    </location>
</feature>
<feature type="region of interest" description="Disordered" evidence="1">
    <location>
        <begin position="131"/>
        <end position="247"/>
    </location>
</feature>
<feature type="compositionally biased region" description="Polar residues" evidence="1">
    <location>
        <begin position="235"/>
        <end position="244"/>
    </location>
</feature>
<gene>
    <name evidence="2" type="ORF">GUITHDRAFT_106243</name>
</gene>
<evidence type="ECO:0000313" key="4">
    <source>
        <dbReference type="Proteomes" id="UP000011087"/>
    </source>
</evidence>
<accession>L1JI13</accession>
<dbReference type="AlphaFoldDB" id="L1JI13"/>
<dbReference type="GeneID" id="17304726"/>